<dbReference type="InterPro" id="IPR036974">
    <property type="entry name" value="PUA_sf"/>
</dbReference>
<gene>
    <name evidence="5" type="ORF">N5910_01090</name>
    <name evidence="4" type="ORF">U2150_07140</name>
</gene>
<evidence type="ECO:0000259" key="3">
    <source>
        <dbReference type="SMART" id="SM00359"/>
    </source>
</evidence>
<dbReference type="SUPFAM" id="SSF52141">
    <property type="entry name" value="Uracil-DNA glycosylase-like"/>
    <property type="match status" value="1"/>
</dbReference>
<dbReference type="RefSeq" id="WP_074358364.1">
    <property type="nucleotide sequence ID" value="NZ_CP104550.1"/>
</dbReference>
<evidence type="ECO:0000256" key="1">
    <source>
        <dbReference type="ARBA" id="ARBA00008906"/>
    </source>
</evidence>
<evidence type="ECO:0000313" key="5">
    <source>
        <dbReference type="EMBL" id="UXH31929.1"/>
    </source>
</evidence>
<dbReference type="InterPro" id="IPR038250">
    <property type="entry name" value="TGT_C2_sf"/>
</dbReference>
<dbReference type="Pfam" id="PF14810">
    <property type="entry name" value="TGT_C2"/>
    <property type="match status" value="1"/>
</dbReference>
<evidence type="ECO:0000313" key="4">
    <source>
        <dbReference type="EMBL" id="MEJ8543261.1"/>
    </source>
</evidence>
<dbReference type="Gene3D" id="3.40.50.10630">
    <property type="entry name" value="Uracil-DNA glycosylase-like"/>
    <property type="match status" value="1"/>
</dbReference>
<comment type="similarity">
    <text evidence="1">Belongs to the archaeosine synthase type 1 family.</text>
</comment>
<feature type="domain" description="PUA" evidence="3">
    <location>
        <begin position="235"/>
        <end position="303"/>
    </location>
</feature>
<dbReference type="EMBL" id="JAXUHJ010000010">
    <property type="protein sequence ID" value="MEJ8543261.1"/>
    <property type="molecule type" value="Genomic_DNA"/>
</dbReference>
<dbReference type="GeneID" id="75105804"/>
<dbReference type="SMART" id="SM00359">
    <property type="entry name" value="PUA"/>
    <property type="match status" value="1"/>
</dbReference>
<dbReference type="InterPro" id="IPR004521">
    <property type="entry name" value="Uncharacterised_CHP00451"/>
</dbReference>
<keyword evidence="6" id="KW-1185">Reference proteome</keyword>
<dbReference type="GO" id="GO:0003723">
    <property type="term" value="F:RNA binding"/>
    <property type="evidence" value="ECO:0007669"/>
    <property type="project" value="InterPro"/>
</dbReference>
<dbReference type="InterPro" id="IPR015947">
    <property type="entry name" value="PUA-like_sf"/>
</dbReference>
<name>A0A9E7RTI3_METWO</name>
<dbReference type="GO" id="GO:0008033">
    <property type="term" value="P:tRNA processing"/>
    <property type="evidence" value="ECO:0007669"/>
    <property type="project" value="UniProtKB-KW"/>
</dbReference>
<dbReference type="InterPro" id="IPR002478">
    <property type="entry name" value="PUA"/>
</dbReference>
<organism evidence="5">
    <name type="scientific">Methanothermobacter wolfeii</name>
    <name type="common">Methanobacterium wolfei</name>
    <dbReference type="NCBI Taxonomy" id="145261"/>
    <lineage>
        <taxon>Archaea</taxon>
        <taxon>Methanobacteriati</taxon>
        <taxon>Methanobacteriota</taxon>
        <taxon>Methanomada group</taxon>
        <taxon>Methanobacteria</taxon>
        <taxon>Methanobacteriales</taxon>
        <taxon>Methanobacteriaceae</taxon>
        <taxon>Methanothermobacter</taxon>
    </lineage>
</organism>
<dbReference type="InterPro" id="IPR036895">
    <property type="entry name" value="Uracil-DNA_glycosylase-like_sf"/>
</dbReference>
<accession>A0A9E7RTI3</accession>
<dbReference type="Gene3D" id="3.10.450.90">
    <property type="entry name" value="ArcTGT, C2 domain"/>
    <property type="match status" value="1"/>
</dbReference>
<protein>
    <submittedName>
        <fullName evidence="5">DUF5591 domain-containing protein</fullName>
    </submittedName>
</protein>
<reference evidence="4 6" key="2">
    <citation type="submission" date="2023-12" db="EMBL/GenBank/DDBJ databases">
        <title>Phenotypic and Genomic Characterization of Methanothermobacter wolfeii Strain BSEL, a CO2-Capturing Archaeon with Minimal Nutrient Requirements.</title>
        <authorList>
            <person name="Ale Enriquez F."/>
            <person name="Ahring B.K."/>
        </authorList>
    </citation>
    <scope>NUCLEOTIDE SEQUENCE [LARGE SCALE GENOMIC DNA]</scope>
    <source>
        <strain evidence="4 6">BSEL-1</strain>
    </source>
</reference>
<dbReference type="InterPro" id="IPR040777">
    <property type="entry name" value="DUF5591"/>
</dbReference>
<dbReference type="InterPro" id="IPR029402">
    <property type="entry name" value="TGT_C2"/>
</dbReference>
<dbReference type="NCBIfam" id="TIGR00451">
    <property type="entry name" value="unchar_dom_2"/>
    <property type="match status" value="1"/>
</dbReference>
<dbReference type="Gene3D" id="2.30.130.10">
    <property type="entry name" value="PUA domain"/>
    <property type="match status" value="1"/>
</dbReference>
<proteinExistence type="inferred from homology"/>
<dbReference type="Proteomes" id="UP001369247">
    <property type="component" value="Unassembled WGS sequence"/>
</dbReference>
<evidence type="ECO:0000256" key="2">
    <source>
        <dbReference type="ARBA" id="ARBA00022694"/>
    </source>
</evidence>
<dbReference type="AlphaFoldDB" id="A0A9E7RTI3"/>
<dbReference type="Pfam" id="PF17884">
    <property type="entry name" value="DUF5591"/>
    <property type="match status" value="1"/>
</dbReference>
<dbReference type="Proteomes" id="UP001065373">
    <property type="component" value="Chromosome"/>
</dbReference>
<dbReference type="EMBL" id="CP104550">
    <property type="protein sequence ID" value="UXH31929.1"/>
    <property type="molecule type" value="Genomic_DNA"/>
</dbReference>
<evidence type="ECO:0000313" key="6">
    <source>
        <dbReference type="Proteomes" id="UP001369247"/>
    </source>
</evidence>
<dbReference type="Pfam" id="PF01472">
    <property type="entry name" value="PUA"/>
    <property type="match status" value="1"/>
</dbReference>
<dbReference type="PROSITE" id="PS50890">
    <property type="entry name" value="PUA"/>
    <property type="match status" value="1"/>
</dbReference>
<reference evidence="5" key="1">
    <citation type="submission" date="2022-09" db="EMBL/GenBank/DDBJ databases">
        <title>Characterization of three MwoI isoschizomers from sequenced genome and metagenomes.</title>
        <authorList>
            <person name="Fomenkov A."/>
            <person name="Xu S.Y."/>
            <person name="Roberts R.J."/>
        </authorList>
    </citation>
    <scope>NUCLEOTIDE SEQUENCE</scope>
    <source>
        <strain evidence="5">DSM 2970</strain>
    </source>
</reference>
<dbReference type="SUPFAM" id="SSF88697">
    <property type="entry name" value="PUA domain-like"/>
    <property type="match status" value="1"/>
</dbReference>
<keyword evidence="2" id="KW-0819">tRNA processing</keyword>
<sequence length="304" mass="34105">MKVLCSIEESLHRPEAVRWRERMRLLEPLGDVIVILPCSMKKPYSTSKSHRTFMKVTRGFQELILTSPFGICPREMENTYPISSYDVSTTGEWSYEEKRVVGEVLREYVGDASVIAHVDGGYLEVCMEYLDDFTPTAMDARPTSPGALAKLKDALSGYDRNRPWERMLHMLRSVAVYQFGRGGEKLIPEDCRVTGRYHKKVLNSDGTEICTLMMDRGLFSLALEGGRILGDLNLKWVEIDFKLETGTLFAPGVSDADPDIIPGDEVVIMYSGDAVGVGRAVLSGEEMLRAGRGVAVRVRRRKKT</sequence>